<evidence type="ECO:0000256" key="2">
    <source>
        <dbReference type="ARBA" id="ARBA00012980"/>
    </source>
</evidence>
<protein>
    <recommendedName>
        <fullName evidence="3 10">Thymidylate kinase</fullName>
        <ecNumber evidence="2 10">2.7.4.9</ecNumber>
    </recommendedName>
    <alternativeName>
        <fullName evidence="10">dTMP kinase</fullName>
    </alternativeName>
</protein>
<dbReference type="GO" id="GO:0006233">
    <property type="term" value="P:dTDP biosynthetic process"/>
    <property type="evidence" value="ECO:0007669"/>
    <property type="project" value="InterPro"/>
</dbReference>
<feature type="domain" description="Thymidylate kinase-like" evidence="11">
    <location>
        <begin position="12"/>
        <end position="203"/>
    </location>
</feature>
<dbReference type="CDD" id="cd01672">
    <property type="entry name" value="TMPK"/>
    <property type="match status" value="1"/>
</dbReference>
<dbReference type="GO" id="GO:0004798">
    <property type="term" value="F:dTMP kinase activity"/>
    <property type="evidence" value="ECO:0007669"/>
    <property type="project" value="UniProtKB-UniRule"/>
</dbReference>
<comment type="caution">
    <text evidence="10">Lacks conserved residue(s) required for the propagation of feature annotation.</text>
</comment>
<organism evidence="12 13">
    <name type="scientific">Candidatus Pseudoramibacter fermentans</name>
    <dbReference type="NCBI Taxonomy" id="2594427"/>
    <lineage>
        <taxon>Bacteria</taxon>
        <taxon>Bacillati</taxon>
        <taxon>Bacillota</taxon>
        <taxon>Clostridia</taxon>
        <taxon>Eubacteriales</taxon>
        <taxon>Eubacteriaceae</taxon>
        <taxon>Pseudoramibacter</taxon>
    </lineage>
</organism>
<evidence type="ECO:0000259" key="11">
    <source>
        <dbReference type="Pfam" id="PF02223"/>
    </source>
</evidence>
<dbReference type="InterPro" id="IPR027417">
    <property type="entry name" value="P-loop_NTPase"/>
</dbReference>
<evidence type="ECO:0000313" key="12">
    <source>
        <dbReference type="EMBL" id="MQM71951.1"/>
    </source>
</evidence>
<evidence type="ECO:0000256" key="7">
    <source>
        <dbReference type="ARBA" id="ARBA00022777"/>
    </source>
</evidence>
<comment type="caution">
    <text evidence="12">The sequence shown here is derived from an EMBL/GenBank/DDBJ whole genome shotgun (WGS) entry which is preliminary data.</text>
</comment>
<proteinExistence type="inferred from homology"/>
<comment type="similarity">
    <text evidence="1 10">Belongs to the thymidylate kinase family.</text>
</comment>
<dbReference type="HAMAP" id="MF_00165">
    <property type="entry name" value="Thymidylate_kinase"/>
    <property type="match status" value="1"/>
</dbReference>
<dbReference type="InterPro" id="IPR039430">
    <property type="entry name" value="Thymidylate_kin-like_dom"/>
</dbReference>
<dbReference type="Pfam" id="PF02223">
    <property type="entry name" value="Thymidylate_kin"/>
    <property type="match status" value="1"/>
</dbReference>
<evidence type="ECO:0000313" key="13">
    <source>
        <dbReference type="Proteomes" id="UP000473648"/>
    </source>
</evidence>
<dbReference type="GO" id="GO:0006235">
    <property type="term" value="P:dTTP biosynthetic process"/>
    <property type="evidence" value="ECO:0007669"/>
    <property type="project" value="UniProtKB-UniRule"/>
</dbReference>
<evidence type="ECO:0000256" key="4">
    <source>
        <dbReference type="ARBA" id="ARBA00022679"/>
    </source>
</evidence>
<comment type="function">
    <text evidence="10">Phosphorylation of dTMP to form dTDP in both de novo and salvage pathways of dTTP synthesis.</text>
</comment>
<dbReference type="EMBL" id="VOGB01000003">
    <property type="protein sequence ID" value="MQM71951.1"/>
    <property type="molecule type" value="Genomic_DNA"/>
</dbReference>
<evidence type="ECO:0000256" key="6">
    <source>
        <dbReference type="ARBA" id="ARBA00022741"/>
    </source>
</evidence>
<reference evidence="12" key="1">
    <citation type="journal article" date="2020" name="Appl. Environ. Microbiol.">
        <title>Medium-Chain Fatty Acid Synthesis by 'Candidatus Weimeria bifida' gen. nov., sp. nov., and 'Candidatus Pseudoramibacter fermentans' sp. nov.</title>
        <authorList>
            <person name="Scarborough M.J."/>
            <person name="Myers K.S."/>
            <person name="Donohue T.J."/>
            <person name="Noguera D.R."/>
        </authorList>
    </citation>
    <scope>NUCLEOTIDE SEQUENCE</scope>
    <source>
        <strain evidence="12">EUB1.1</strain>
    </source>
</reference>
<dbReference type="GO" id="GO:0005524">
    <property type="term" value="F:ATP binding"/>
    <property type="evidence" value="ECO:0007669"/>
    <property type="project" value="UniProtKB-UniRule"/>
</dbReference>
<sequence>MKTERNGRLIVIEGIDGTGKQTQSERLARTLAARQVPVLRVSYPRYDKDSSAMARHYLAGDFGEDPDAVSPYVASTFFAADRYASYQEETGPFLAKGGVVIADRYTTSNLVHQAGKIADAAERDAFVHWLEDYEYRLLGLPRPDLVFFLDMPEAVSEQLMADRANKITGEAEKDIHERDTDYLKRASACARALAKARHWRIVNCLDSDGQLRTVDDIGDEITAVVLDALKSKSEADA</sequence>
<evidence type="ECO:0000256" key="9">
    <source>
        <dbReference type="ARBA" id="ARBA00048743"/>
    </source>
</evidence>
<dbReference type="FunFam" id="3.40.50.300:FF:002288">
    <property type="entry name" value="Probable thymidylate kinase"/>
    <property type="match status" value="1"/>
</dbReference>
<evidence type="ECO:0000256" key="3">
    <source>
        <dbReference type="ARBA" id="ARBA00017144"/>
    </source>
</evidence>
<keyword evidence="8 10" id="KW-0067">ATP-binding</keyword>
<dbReference type="InterPro" id="IPR018094">
    <property type="entry name" value="Thymidylate_kinase"/>
</dbReference>
<accession>A0A6L5GNT7</accession>
<evidence type="ECO:0000256" key="5">
    <source>
        <dbReference type="ARBA" id="ARBA00022727"/>
    </source>
</evidence>
<comment type="catalytic activity">
    <reaction evidence="9 10">
        <text>dTMP + ATP = dTDP + ADP</text>
        <dbReference type="Rhea" id="RHEA:13517"/>
        <dbReference type="ChEBI" id="CHEBI:30616"/>
        <dbReference type="ChEBI" id="CHEBI:58369"/>
        <dbReference type="ChEBI" id="CHEBI:63528"/>
        <dbReference type="ChEBI" id="CHEBI:456216"/>
        <dbReference type="EC" id="2.7.4.9"/>
    </reaction>
</comment>
<name>A0A6L5GNT7_9FIRM</name>
<dbReference type="PANTHER" id="PTHR10344:SF4">
    <property type="entry name" value="UMP-CMP KINASE 2, MITOCHONDRIAL"/>
    <property type="match status" value="1"/>
</dbReference>
<dbReference type="Proteomes" id="UP000473648">
    <property type="component" value="Unassembled WGS sequence"/>
</dbReference>
<dbReference type="AlphaFoldDB" id="A0A6L5GNT7"/>
<dbReference type="GO" id="GO:0006227">
    <property type="term" value="P:dUDP biosynthetic process"/>
    <property type="evidence" value="ECO:0007669"/>
    <property type="project" value="TreeGrafter"/>
</dbReference>
<dbReference type="EC" id="2.7.4.9" evidence="2 10"/>
<dbReference type="GO" id="GO:0005829">
    <property type="term" value="C:cytosol"/>
    <property type="evidence" value="ECO:0007669"/>
    <property type="project" value="TreeGrafter"/>
</dbReference>
<evidence type="ECO:0000256" key="1">
    <source>
        <dbReference type="ARBA" id="ARBA00009776"/>
    </source>
</evidence>
<evidence type="ECO:0000256" key="8">
    <source>
        <dbReference type="ARBA" id="ARBA00022840"/>
    </source>
</evidence>
<keyword evidence="7 10" id="KW-0418">Kinase</keyword>
<gene>
    <name evidence="10" type="primary">tmk</name>
    <name evidence="12" type="ORF">FRC53_00640</name>
</gene>
<evidence type="ECO:0000256" key="10">
    <source>
        <dbReference type="HAMAP-Rule" id="MF_00165"/>
    </source>
</evidence>
<dbReference type="SUPFAM" id="SSF52540">
    <property type="entry name" value="P-loop containing nucleoside triphosphate hydrolases"/>
    <property type="match status" value="1"/>
</dbReference>
<dbReference type="PANTHER" id="PTHR10344">
    <property type="entry name" value="THYMIDYLATE KINASE"/>
    <property type="match status" value="1"/>
</dbReference>
<keyword evidence="5 10" id="KW-0545">Nucleotide biosynthesis</keyword>
<keyword evidence="13" id="KW-1185">Reference proteome</keyword>
<keyword evidence="6 10" id="KW-0547">Nucleotide-binding</keyword>
<dbReference type="Gene3D" id="3.40.50.300">
    <property type="entry name" value="P-loop containing nucleotide triphosphate hydrolases"/>
    <property type="match status" value="1"/>
</dbReference>
<keyword evidence="4 10" id="KW-0808">Transferase</keyword>